<comment type="caution">
    <text evidence="2">The sequence shown here is derived from an EMBL/GenBank/DDBJ whole genome shotgun (WGS) entry which is preliminary data.</text>
</comment>
<keyword evidence="2" id="KW-0238">DNA-binding</keyword>
<proteinExistence type="predicted"/>
<dbReference type="AlphaFoldDB" id="A0AAE1LTZ8"/>
<evidence type="ECO:0000256" key="1">
    <source>
        <dbReference type="SAM" id="MobiDB-lite"/>
    </source>
</evidence>
<dbReference type="GO" id="GO:0003677">
    <property type="term" value="F:DNA binding"/>
    <property type="evidence" value="ECO:0007669"/>
    <property type="project" value="UniProtKB-KW"/>
</dbReference>
<gene>
    <name evidence="2" type="ORF">KUF71_007470</name>
</gene>
<reference evidence="2" key="2">
    <citation type="journal article" date="2023" name="BMC Genomics">
        <title>Pest status, molecular evolution, and epigenetic factors derived from the genome assembly of Frankliniella fusca, a thysanopteran phytovirus vector.</title>
        <authorList>
            <person name="Catto M.A."/>
            <person name="Labadie P.E."/>
            <person name="Jacobson A.L."/>
            <person name="Kennedy G.G."/>
            <person name="Srinivasan R."/>
            <person name="Hunt B.G."/>
        </authorList>
    </citation>
    <scope>NUCLEOTIDE SEQUENCE</scope>
    <source>
        <strain evidence="2">PL_HMW_Pooled</strain>
    </source>
</reference>
<organism evidence="2 3">
    <name type="scientific">Frankliniella fusca</name>
    <dbReference type="NCBI Taxonomy" id="407009"/>
    <lineage>
        <taxon>Eukaryota</taxon>
        <taxon>Metazoa</taxon>
        <taxon>Ecdysozoa</taxon>
        <taxon>Arthropoda</taxon>
        <taxon>Hexapoda</taxon>
        <taxon>Insecta</taxon>
        <taxon>Pterygota</taxon>
        <taxon>Neoptera</taxon>
        <taxon>Paraneoptera</taxon>
        <taxon>Thysanoptera</taxon>
        <taxon>Terebrantia</taxon>
        <taxon>Thripoidea</taxon>
        <taxon>Thripidae</taxon>
        <taxon>Frankliniella</taxon>
    </lineage>
</organism>
<feature type="region of interest" description="Disordered" evidence="1">
    <location>
        <begin position="111"/>
        <end position="173"/>
    </location>
</feature>
<keyword evidence="3" id="KW-1185">Reference proteome</keyword>
<evidence type="ECO:0000313" key="3">
    <source>
        <dbReference type="Proteomes" id="UP001219518"/>
    </source>
</evidence>
<dbReference type="EMBL" id="JAHWGI010001427">
    <property type="protein sequence ID" value="KAK3931655.1"/>
    <property type="molecule type" value="Genomic_DNA"/>
</dbReference>
<name>A0AAE1LTZ8_9NEOP</name>
<feature type="compositionally biased region" description="Pro residues" evidence="1">
    <location>
        <begin position="144"/>
        <end position="154"/>
    </location>
</feature>
<accession>A0AAE1LTZ8</accession>
<protein>
    <submittedName>
        <fullName evidence="2">Replication protein A 70 kDa DNA-binding subunit</fullName>
    </submittedName>
</protein>
<reference evidence="2" key="1">
    <citation type="submission" date="2021-07" db="EMBL/GenBank/DDBJ databases">
        <authorList>
            <person name="Catto M.A."/>
            <person name="Jacobson A."/>
            <person name="Kennedy G."/>
            <person name="Labadie P."/>
            <person name="Hunt B.G."/>
            <person name="Srinivasan R."/>
        </authorList>
    </citation>
    <scope>NUCLEOTIDE SEQUENCE</scope>
    <source>
        <strain evidence="2">PL_HMW_Pooled</strain>
        <tissue evidence="2">Head</tissue>
    </source>
</reference>
<evidence type="ECO:0000313" key="2">
    <source>
        <dbReference type="EMBL" id="KAK3931655.1"/>
    </source>
</evidence>
<sequence length="189" mass="20857">MQEAEKDSEFANAHLEGVWGRPNAGLTRVKLAGEKSNKGYKIILFKDEMPNFLGVAQDLYKKWKKSTTRLDANGQEVRVHSDARVKKLQDCIGGYLSRQSRSLGLRWGIIPRPNRNPKAPAAEDGGAAAAKKARKPYRERGGAPSPPKETPPVPADLLAVPTPREPPAPGNWTVPVLTELQPRHHLHLI</sequence>
<dbReference type="Proteomes" id="UP001219518">
    <property type="component" value="Unassembled WGS sequence"/>
</dbReference>
<feature type="compositionally biased region" description="Low complexity" evidence="1">
    <location>
        <begin position="111"/>
        <end position="130"/>
    </location>
</feature>